<evidence type="ECO:0000259" key="6">
    <source>
        <dbReference type="PROSITE" id="PS50110"/>
    </source>
</evidence>
<sequence>MSKIVLIEDDLLLAENTSLILSLHGYECFVANSSKDGILLIEEINPDLVVCDIMLDSMDGFDVLRAIRQSKGFINLPFIFLSGLADLTDKRKGMNLGADDFLTKPYSSKDLIETIQARIEISSAKRVNAEIETKKNAIDVFYKISTHEYLTPLNGIINFGKLLEEMISQNDMADASNIVKAIQVSGQRMLRVTRKLLWHNQLVNGISPWGNTNKSKLNVGDLQRGIFDFLKNSTNSQFDFNIQGEDFYLFAFDRESLEQMITELLQNVIQYSDPKFEITSNNYFENEMIVINIKNHYKGNYTMSTSMIKPFFQAHHSKDMNGSGLGLYIVKEWVEKQKGSLEVSTNQNMFEVTLKIPAKLAS</sequence>
<dbReference type="Gene3D" id="3.40.50.2300">
    <property type="match status" value="1"/>
</dbReference>
<dbReference type="PANTHER" id="PTHR43547:SF2">
    <property type="entry name" value="HYBRID SIGNAL TRANSDUCTION HISTIDINE KINASE C"/>
    <property type="match status" value="1"/>
</dbReference>
<dbReference type="InterPro" id="IPR003594">
    <property type="entry name" value="HATPase_dom"/>
</dbReference>
<dbReference type="InterPro" id="IPR011006">
    <property type="entry name" value="CheY-like_superfamily"/>
</dbReference>
<dbReference type="AlphaFoldDB" id="A0A841ERF5"/>
<feature type="domain" description="Histidine kinase" evidence="5">
    <location>
        <begin position="144"/>
        <end position="360"/>
    </location>
</feature>
<evidence type="ECO:0000256" key="4">
    <source>
        <dbReference type="PROSITE-ProRule" id="PRU00169"/>
    </source>
</evidence>
<protein>
    <recommendedName>
        <fullName evidence="2">histidine kinase</fullName>
        <ecNumber evidence="2">2.7.13.3</ecNumber>
    </recommendedName>
</protein>
<dbReference type="SMART" id="SM00387">
    <property type="entry name" value="HATPase_c"/>
    <property type="match status" value="1"/>
</dbReference>
<keyword evidence="3 4" id="KW-0597">Phosphoprotein</keyword>
<evidence type="ECO:0000313" key="7">
    <source>
        <dbReference type="EMBL" id="MBB6003258.1"/>
    </source>
</evidence>
<dbReference type="EMBL" id="JACHKT010000011">
    <property type="protein sequence ID" value="MBB6003258.1"/>
    <property type="molecule type" value="Genomic_DNA"/>
</dbReference>
<dbReference type="InterPro" id="IPR036890">
    <property type="entry name" value="HATPase_C_sf"/>
</dbReference>
<feature type="domain" description="Response regulatory" evidence="6">
    <location>
        <begin position="3"/>
        <end position="119"/>
    </location>
</feature>
<dbReference type="Gene3D" id="1.10.287.130">
    <property type="match status" value="1"/>
</dbReference>
<proteinExistence type="predicted"/>
<dbReference type="InterPro" id="IPR005467">
    <property type="entry name" value="His_kinase_dom"/>
</dbReference>
<dbReference type="EC" id="2.7.13.3" evidence="2"/>
<evidence type="ECO:0000259" key="5">
    <source>
        <dbReference type="PROSITE" id="PS50109"/>
    </source>
</evidence>
<accession>A0A841ERF5</accession>
<evidence type="ECO:0000256" key="3">
    <source>
        <dbReference type="ARBA" id="ARBA00022553"/>
    </source>
</evidence>
<comment type="caution">
    <text evidence="7">The sequence shown here is derived from an EMBL/GenBank/DDBJ whole genome shotgun (WGS) entry which is preliminary data.</text>
</comment>
<dbReference type="SUPFAM" id="SSF52172">
    <property type="entry name" value="CheY-like"/>
    <property type="match status" value="1"/>
</dbReference>
<comment type="catalytic activity">
    <reaction evidence="1">
        <text>ATP + protein L-histidine = ADP + protein N-phospho-L-histidine.</text>
        <dbReference type="EC" id="2.7.13.3"/>
    </reaction>
</comment>
<reference evidence="7 8" key="1">
    <citation type="submission" date="2020-08" db="EMBL/GenBank/DDBJ databases">
        <title>Functional genomics of gut bacteria from endangered species of beetles.</title>
        <authorList>
            <person name="Carlos-Shanley C."/>
        </authorList>
    </citation>
    <scope>NUCLEOTIDE SEQUENCE [LARGE SCALE GENOMIC DNA]</scope>
    <source>
        <strain evidence="7 8">S00070</strain>
    </source>
</reference>
<dbReference type="Proteomes" id="UP000524404">
    <property type="component" value="Unassembled WGS sequence"/>
</dbReference>
<dbReference type="Gene3D" id="3.30.565.10">
    <property type="entry name" value="Histidine kinase-like ATPase, C-terminal domain"/>
    <property type="match status" value="1"/>
</dbReference>
<keyword evidence="8" id="KW-1185">Reference proteome</keyword>
<dbReference type="InterPro" id="IPR003661">
    <property type="entry name" value="HisK_dim/P_dom"/>
</dbReference>
<dbReference type="Pfam" id="PF00072">
    <property type="entry name" value="Response_reg"/>
    <property type="match status" value="1"/>
</dbReference>
<organism evidence="7 8">
    <name type="scientific">Arcicella rosea</name>
    <dbReference type="NCBI Taxonomy" id="502909"/>
    <lineage>
        <taxon>Bacteria</taxon>
        <taxon>Pseudomonadati</taxon>
        <taxon>Bacteroidota</taxon>
        <taxon>Cytophagia</taxon>
        <taxon>Cytophagales</taxon>
        <taxon>Flectobacillaceae</taxon>
        <taxon>Arcicella</taxon>
    </lineage>
</organism>
<dbReference type="CDD" id="cd00082">
    <property type="entry name" value="HisKA"/>
    <property type="match status" value="1"/>
</dbReference>
<dbReference type="InterPro" id="IPR001789">
    <property type="entry name" value="Sig_transdc_resp-reg_receiver"/>
</dbReference>
<gene>
    <name evidence="7" type="ORF">HNP25_001911</name>
</gene>
<dbReference type="Pfam" id="PF02518">
    <property type="entry name" value="HATPase_c"/>
    <property type="match status" value="1"/>
</dbReference>
<feature type="modified residue" description="4-aspartylphosphate" evidence="4">
    <location>
        <position position="52"/>
    </location>
</feature>
<dbReference type="InterPro" id="IPR036097">
    <property type="entry name" value="HisK_dim/P_sf"/>
</dbReference>
<evidence type="ECO:0000313" key="8">
    <source>
        <dbReference type="Proteomes" id="UP000524404"/>
    </source>
</evidence>
<dbReference type="SUPFAM" id="SSF47384">
    <property type="entry name" value="Homodimeric domain of signal transducing histidine kinase"/>
    <property type="match status" value="1"/>
</dbReference>
<dbReference type="PROSITE" id="PS50109">
    <property type="entry name" value="HIS_KIN"/>
    <property type="match status" value="1"/>
</dbReference>
<dbReference type="SUPFAM" id="SSF55874">
    <property type="entry name" value="ATPase domain of HSP90 chaperone/DNA topoisomerase II/histidine kinase"/>
    <property type="match status" value="1"/>
</dbReference>
<evidence type="ECO:0000256" key="1">
    <source>
        <dbReference type="ARBA" id="ARBA00000085"/>
    </source>
</evidence>
<dbReference type="PROSITE" id="PS50110">
    <property type="entry name" value="RESPONSE_REGULATORY"/>
    <property type="match status" value="1"/>
</dbReference>
<dbReference type="CDD" id="cd17574">
    <property type="entry name" value="REC_OmpR"/>
    <property type="match status" value="1"/>
</dbReference>
<evidence type="ECO:0000256" key="2">
    <source>
        <dbReference type="ARBA" id="ARBA00012438"/>
    </source>
</evidence>
<dbReference type="GO" id="GO:0000155">
    <property type="term" value="F:phosphorelay sensor kinase activity"/>
    <property type="evidence" value="ECO:0007669"/>
    <property type="project" value="InterPro"/>
</dbReference>
<dbReference type="RefSeq" id="WP_184133608.1">
    <property type="nucleotide sequence ID" value="NZ_JACHKT010000011.1"/>
</dbReference>
<dbReference type="SMART" id="SM00448">
    <property type="entry name" value="REC"/>
    <property type="match status" value="1"/>
</dbReference>
<dbReference type="PANTHER" id="PTHR43547">
    <property type="entry name" value="TWO-COMPONENT HISTIDINE KINASE"/>
    <property type="match status" value="1"/>
</dbReference>
<name>A0A841ERF5_9BACT</name>